<dbReference type="Proteomes" id="UP000291097">
    <property type="component" value="Unassembled WGS sequence"/>
</dbReference>
<name>A0A482YB95_9EURY</name>
<accession>A0A482YB95</accession>
<evidence type="ECO:0000313" key="3">
    <source>
        <dbReference type="Proteomes" id="UP000291097"/>
    </source>
</evidence>
<evidence type="ECO:0000313" key="2">
    <source>
        <dbReference type="EMBL" id="RZV06118.1"/>
    </source>
</evidence>
<evidence type="ECO:0000256" key="1">
    <source>
        <dbReference type="SAM" id="Phobius"/>
    </source>
</evidence>
<dbReference type="EMBL" id="SHMP01000009">
    <property type="protein sequence ID" value="RZV06118.1"/>
    <property type="molecule type" value="Genomic_DNA"/>
</dbReference>
<dbReference type="RefSeq" id="WP_130501814.1">
    <property type="nucleotide sequence ID" value="NZ_SHMP01000009.1"/>
</dbReference>
<feature type="transmembrane region" description="Helical" evidence="1">
    <location>
        <begin position="111"/>
        <end position="132"/>
    </location>
</feature>
<keyword evidence="1" id="KW-0812">Transmembrane</keyword>
<feature type="transmembrane region" description="Helical" evidence="1">
    <location>
        <begin position="70"/>
        <end position="91"/>
    </location>
</feature>
<sequence length="148" mass="16014">MVRALRKHFLGNQFERNLTFLAVPVIFLGTFAAYAIGLFTVNGGVIFLPANATSIGIIMATTVGYRRGGLIAAWVALFAAYQGFYAEWAFLGLSSHSLTGQLAFLFDPVRLAFAAGASIAFGTIAYIGGVLVHRGYDFVRHRDKSTQT</sequence>
<keyword evidence="1" id="KW-1133">Transmembrane helix</keyword>
<feature type="transmembrane region" description="Helical" evidence="1">
    <location>
        <begin position="45"/>
        <end position="63"/>
    </location>
</feature>
<comment type="caution">
    <text evidence="2">The sequence shown here is derived from an EMBL/GenBank/DDBJ whole genome shotgun (WGS) entry which is preliminary data.</text>
</comment>
<protein>
    <submittedName>
        <fullName evidence="2">Uncharacterized protein</fullName>
    </submittedName>
</protein>
<gene>
    <name evidence="2" type="ORF">BDK88_4075</name>
</gene>
<reference evidence="2 3" key="1">
    <citation type="submission" date="2019-02" db="EMBL/GenBank/DDBJ databases">
        <title>Genomic Encyclopedia of Archaeal and Bacterial Type Strains, Phase II (KMG-II): from individual species to whole genera.</title>
        <authorList>
            <person name="Goeker M."/>
        </authorList>
    </citation>
    <scope>NUCLEOTIDE SEQUENCE [LARGE SCALE GENOMIC DNA]</scope>
    <source>
        <strain evidence="2 3">DSM 18328</strain>
    </source>
</reference>
<keyword evidence="1" id="KW-0472">Membrane</keyword>
<organism evidence="2 3">
    <name type="scientific">Natrinema hispanicum</name>
    <dbReference type="NCBI Taxonomy" id="392421"/>
    <lineage>
        <taxon>Archaea</taxon>
        <taxon>Methanobacteriati</taxon>
        <taxon>Methanobacteriota</taxon>
        <taxon>Stenosarchaea group</taxon>
        <taxon>Halobacteria</taxon>
        <taxon>Halobacteriales</taxon>
        <taxon>Natrialbaceae</taxon>
        <taxon>Natrinema</taxon>
    </lineage>
</organism>
<feature type="transmembrane region" description="Helical" evidence="1">
    <location>
        <begin position="20"/>
        <end position="39"/>
    </location>
</feature>
<dbReference type="OrthoDB" id="313345at2157"/>
<proteinExistence type="predicted"/>
<dbReference type="AlphaFoldDB" id="A0A482YB95"/>